<accession>A0A6C0JCN4</accession>
<feature type="transmembrane region" description="Helical" evidence="1">
    <location>
        <begin position="138"/>
        <end position="156"/>
    </location>
</feature>
<proteinExistence type="predicted"/>
<feature type="transmembrane region" description="Helical" evidence="1">
    <location>
        <begin position="12"/>
        <end position="34"/>
    </location>
</feature>
<evidence type="ECO:0000313" key="2">
    <source>
        <dbReference type="EMBL" id="QHU01528.1"/>
    </source>
</evidence>
<reference evidence="2" key="1">
    <citation type="journal article" date="2020" name="Nature">
        <title>Giant virus diversity and host interactions through global metagenomics.</title>
        <authorList>
            <person name="Schulz F."/>
            <person name="Roux S."/>
            <person name="Paez-Espino D."/>
            <person name="Jungbluth S."/>
            <person name="Walsh D.A."/>
            <person name="Denef V.J."/>
            <person name="McMahon K.D."/>
            <person name="Konstantinidis K.T."/>
            <person name="Eloe-Fadrosh E.A."/>
            <person name="Kyrpides N.C."/>
            <person name="Woyke T."/>
        </authorList>
    </citation>
    <scope>NUCLEOTIDE SEQUENCE</scope>
    <source>
        <strain evidence="2">GVMAG-M-3300025860-25</strain>
    </source>
</reference>
<organism evidence="2">
    <name type="scientific">viral metagenome</name>
    <dbReference type="NCBI Taxonomy" id="1070528"/>
    <lineage>
        <taxon>unclassified sequences</taxon>
        <taxon>metagenomes</taxon>
        <taxon>organismal metagenomes</taxon>
    </lineage>
</organism>
<evidence type="ECO:0000256" key="1">
    <source>
        <dbReference type="SAM" id="Phobius"/>
    </source>
</evidence>
<name>A0A6C0JCN4_9ZZZZ</name>
<keyword evidence="1" id="KW-1133">Transmembrane helix</keyword>
<dbReference type="AlphaFoldDB" id="A0A6C0JCN4"/>
<dbReference type="EMBL" id="MN740345">
    <property type="protein sequence ID" value="QHU01528.1"/>
    <property type="molecule type" value="Genomic_DNA"/>
</dbReference>
<feature type="transmembrane region" description="Helical" evidence="1">
    <location>
        <begin position="64"/>
        <end position="86"/>
    </location>
</feature>
<keyword evidence="1" id="KW-0812">Transmembrane</keyword>
<protein>
    <submittedName>
        <fullName evidence="2">Uncharacterized protein</fullName>
    </submittedName>
</protein>
<sequence>MYMPTKLEQKKLSTLLWASLIIIIVIGVVCYNYIKNHYKETENKEFTVTEFINGTTGLPPMKNVLVGMVFGTVFGFIDNAGMFFGMDALEPFLPTEGFIAAGVGNTYSSVLGAFIAAFLSNVIKISTGVDSVPVWSDAAGIIVGAILGIFIPPIIVKMF</sequence>
<keyword evidence="1" id="KW-0472">Membrane</keyword>
<feature type="transmembrane region" description="Helical" evidence="1">
    <location>
        <begin position="98"/>
        <end position="118"/>
    </location>
</feature>